<organism evidence="2 3">
    <name type="scientific">Canavalia gladiata</name>
    <name type="common">Sword bean</name>
    <name type="synonym">Dolichos gladiatus</name>
    <dbReference type="NCBI Taxonomy" id="3824"/>
    <lineage>
        <taxon>Eukaryota</taxon>
        <taxon>Viridiplantae</taxon>
        <taxon>Streptophyta</taxon>
        <taxon>Embryophyta</taxon>
        <taxon>Tracheophyta</taxon>
        <taxon>Spermatophyta</taxon>
        <taxon>Magnoliopsida</taxon>
        <taxon>eudicotyledons</taxon>
        <taxon>Gunneridae</taxon>
        <taxon>Pentapetalae</taxon>
        <taxon>rosids</taxon>
        <taxon>fabids</taxon>
        <taxon>Fabales</taxon>
        <taxon>Fabaceae</taxon>
        <taxon>Papilionoideae</taxon>
        <taxon>50 kb inversion clade</taxon>
        <taxon>NPAAA clade</taxon>
        <taxon>indigoferoid/millettioid clade</taxon>
        <taxon>Phaseoleae</taxon>
        <taxon>Canavalia</taxon>
    </lineage>
</organism>
<protein>
    <submittedName>
        <fullName evidence="2">Uncharacterized protein</fullName>
    </submittedName>
</protein>
<reference evidence="2 3" key="1">
    <citation type="submission" date="2024-01" db="EMBL/GenBank/DDBJ databases">
        <title>The genomes of 5 underutilized Papilionoideae crops provide insights into root nodulation and disease resistanc.</title>
        <authorList>
            <person name="Jiang F."/>
        </authorList>
    </citation>
    <scope>NUCLEOTIDE SEQUENCE [LARGE SCALE GENOMIC DNA]</scope>
    <source>
        <strain evidence="2">LVBAO_FW01</strain>
        <tissue evidence="2">Leaves</tissue>
    </source>
</reference>
<dbReference type="EMBL" id="JAYMYQ010000003">
    <property type="protein sequence ID" value="KAK7344177.1"/>
    <property type="molecule type" value="Genomic_DNA"/>
</dbReference>
<comment type="caution">
    <text evidence="2">The sequence shown here is derived from an EMBL/GenBank/DDBJ whole genome shotgun (WGS) entry which is preliminary data.</text>
</comment>
<keyword evidence="1" id="KW-0812">Transmembrane</keyword>
<feature type="transmembrane region" description="Helical" evidence="1">
    <location>
        <begin position="30"/>
        <end position="58"/>
    </location>
</feature>
<dbReference type="AlphaFoldDB" id="A0AAN9QQK6"/>
<gene>
    <name evidence="2" type="ORF">VNO77_13511</name>
</gene>
<sequence length="93" mass="10444">MVGIPLVCNYCITLEWLQQWHGGRDGMGHWVLSFVVGWLECVGVALSFGCGCFLAHYLDEQKDALGTMASYKPRFYRIAMDDSNVHSSEQIIA</sequence>
<evidence type="ECO:0000256" key="1">
    <source>
        <dbReference type="SAM" id="Phobius"/>
    </source>
</evidence>
<keyword evidence="1" id="KW-1133">Transmembrane helix</keyword>
<accession>A0AAN9QQK6</accession>
<dbReference type="Proteomes" id="UP001367508">
    <property type="component" value="Unassembled WGS sequence"/>
</dbReference>
<evidence type="ECO:0000313" key="3">
    <source>
        <dbReference type="Proteomes" id="UP001367508"/>
    </source>
</evidence>
<name>A0AAN9QQK6_CANGL</name>
<proteinExistence type="predicted"/>
<evidence type="ECO:0000313" key="2">
    <source>
        <dbReference type="EMBL" id="KAK7344177.1"/>
    </source>
</evidence>
<keyword evidence="3" id="KW-1185">Reference proteome</keyword>
<keyword evidence="1" id="KW-0472">Membrane</keyword>